<accession>A0A2P2QCV9</accession>
<evidence type="ECO:0000313" key="1">
    <source>
        <dbReference type="EMBL" id="MBX64805.1"/>
    </source>
</evidence>
<protein>
    <submittedName>
        <fullName evidence="1">Uncharacterized protein</fullName>
    </submittedName>
</protein>
<proteinExistence type="predicted"/>
<dbReference type="EMBL" id="GGEC01084321">
    <property type="protein sequence ID" value="MBX64805.1"/>
    <property type="molecule type" value="Transcribed_RNA"/>
</dbReference>
<dbReference type="AlphaFoldDB" id="A0A2P2QCV9"/>
<organism evidence="1">
    <name type="scientific">Rhizophora mucronata</name>
    <name type="common">Asiatic mangrove</name>
    <dbReference type="NCBI Taxonomy" id="61149"/>
    <lineage>
        <taxon>Eukaryota</taxon>
        <taxon>Viridiplantae</taxon>
        <taxon>Streptophyta</taxon>
        <taxon>Embryophyta</taxon>
        <taxon>Tracheophyta</taxon>
        <taxon>Spermatophyta</taxon>
        <taxon>Magnoliopsida</taxon>
        <taxon>eudicotyledons</taxon>
        <taxon>Gunneridae</taxon>
        <taxon>Pentapetalae</taxon>
        <taxon>rosids</taxon>
        <taxon>fabids</taxon>
        <taxon>Malpighiales</taxon>
        <taxon>Rhizophoraceae</taxon>
        <taxon>Rhizophora</taxon>
    </lineage>
</organism>
<sequence length="49" mass="5813">MNPWFQALEKETGFEDHELSQQYWKTMNLWPRIVGSTKKHMMVPSSLSS</sequence>
<reference evidence="1" key="1">
    <citation type="submission" date="2018-02" db="EMBL/GenBank/DDBJ databases">
        <title>Rhizophora mucronata_Transcriptome.</title>
        <authorList>
            <person name="Meera S.P."/>
            <person name="Sreeshan A."/>
            <person name="Augustine A."/>
        </authorList>
    </citation>
    <scope>NUCLEOTIDE SEQUENCE</scope>
    <source>
        <tissue evidence="1">Leaf</tissue>
    </source>
</reference>
<name>A0A2P2QCV9_RHIMU</name>